<accession>A0ABP9FN01</accession>
<dbReference type="Pfam" id="PF08220">
    <property type="entry name" value="HTH_DeoR"/>
    <property type="match status" value="1"/>
</dbReference>
<evidence type="ECO:0000313" key="5">
    <source>
        <dbReference type="Proteomes" id="UP001501521"/>
    </source>
</evidence>
<protein>
    <submittedName>
        <fullName evidence="4">DeoR family transcriptional regulator</fullName>
    </submittedName>
</protein>
<dbReference type="RefSeq" id="WP_245244082.1">
    <property type="nucleotide sequence ID" value="NZ_BAABLV010000042.1"/>
</dbReference>
<dbReference type="EMBL" id="BAABLV010000042">
    <property type="protein sequence ID" value="GAA4907530.1"/>
    <property type="molecule type" value="Genomic_DNA"/>
</dbReference>
<keyword evidence="1" id="KW-0805">Transcription regulation</keyword>
<keyword evidence="2" id="KW-0804">Transcription</keyword>
<evidence type="ECO:0000259" key="3">
    <source>
        <dbReference type="PROSITE" id="PS51000"/>
    </source>
</evidence>
<dbReference type="SUPFAM" id="SSF100950">
    <property type="entry name" value="NagB/RpiA/CoA transferase-like"/>
    <property type="match status" value="1"/>
</dbReference>
<dbReference type="PANTHER" id="PTHR30363:SF44">
    <property type="entry name" value="AGA OPERON TRANSCRIPTIONAL REPRESSOR-RELATED"/>
    <property type="match status" value="1"/>
</dbReference>
<dbReference type="SMART" id="SM01134">
    <property type="entry name" value="DeoRC"/>
    <property type="match status" value="1"/>
</dbReference>
<dbReference type="Gene3D" id="3.40.50.1360">
    <property type="match status" value="1"/>
</dbReference>
<dbReference type="SMART" id="SM00420">
    <property type="entry name" value="HTH_DEOR"/>
    <property type="match status" value="1"/>
</dbReference>
<evidence type="ECO:0000256" key="1">
    <source>
        <dbReference type="ARBA" id="ARBA00023015"/>
    </source>
</evidence>
<dbReference type="SUPFAM" id="SSF46785">
    <property type="entry name" value="Winged helix' DNA-binding domain"/>
    <property type="match status" value="1"/>
</dbReference>
<dbReference type="InterPro" id="IPR001034">
    <property type="entry name" value="DeoR_HTH"/>
</dbReference>
<evidence type="ECO:0000313" key="4">
    <source>
        <dbReference type="EMBL" id="GAA4907530.1"/>
    </source>
</evidence>
<dbReference type="InterPro" id="IPR036390">
    <property type="entry name" value="WH_DNA-bd_sf"/>
</dbReference>
<gene>
    <name evidence="4" type="ORF">GCM10025789_28780</name>
</gene>
<dbReference type="InterPro" id="IPR050313">
    <property type="entry name" value="Carb_Metab_HTH_regulators"/>
</dbReference>
<evidence type="ECO:0000256" key="2">
    <source>
        <dbReference type="ARBA" id="ARBA00023163"/>
    </source>
</evidence>
<dbReference type="InterPro" id="IPR014036">
    <property type="entry name" value="DeoR-like_C"/>
</dbReference>
<reference evidence="5" key="1">
    <citation type="journal article" date="2019" name="Int. J. Syst. Evol. Microbiol.">
        <title>The Global Catalogue of Microorganisms (GCM) 10K type strain sequencing project: providing services to taxonomists for standard genome sequencing and annotation.</title>
        <authorList>
            <consortium name="The Broad Institute Genomics Platform"/>
            <consortium name="The Broad Institute Genome Sequencing Center for Infectious Disease"/>
            <person name="Wu L."/>
            <person name="Ma J."/>
        </authorList>
    </citation>
    <scope>NUCLEOTIDE SEQUENCE [LARGE SCALE GENOMIC DNA]</scope>
    <source>
        <strain evidence="5">JCM 19125</strain>
    </source>
</reference>
<feature type="domain" description="HTH deoR-type" evidence="3">
    <location>
        <begin position="5"/>
        <end position="60"/>
    </location>
</feature>
<comment type="caution">
    <text evidence="4">The sequence shown here is derived from an EMBL/GenBank/DDBJ whole genome shotgun (WGS) entry which is preliminary data.</text>
</comment>
<dbReference type="InterPro" id="IPR037171">
    <property type="entry name" value="NagB/RpiA_transferase-like"/>
</dbReference>
<name>A0ABP9FN01_9ACTN</name>
<dbReference type="PANTHER" id="PTHR30363">
    <property type="entry name" value="HTH-TYPE TRANSCRIPTIONAL REGULATOR SRLR-RELATED"/>
    <property type="match status" value="1"/>
</dbReference>
<dbReference type="InterPro" id="IPR036388">
    <property type="entry name" value="WH-like_DNA-bd_sf"/>
</dbReference>
<dbReference type="PROSITE" id="PS51000">
    <property type="entry name" value="HTH_DEOR_2"/>
    <property type="match status" value="1"/>
</dbReference>
<dbReference type="Gene3D" id="1.10.10.10">
    <property type="entry name" value="Winged helix-like DNA-binding domain superfamily/Winged helix DNA-binding domain"/>
    <property type="match status" value="1"/>
</dbReference>
<keyword evidence="5" id="KW-1185">Reference proteome</keyword>
<dbReference type="Pfam" id="PF00455">
    <property type="entry name" value="DeoRC"/>
    <property type="match status" value="1"/>
</dbReference>
<sequence length="250" mass="26742">MTVERAGRESEIMSRLSDDGALTVSSLAADLGVSEVTIRGDLRALEQQGMLVRTRGGARPTTLKSILQREQLNVETKTRIAAAAAAMIRDDDAVMIEAGTTCAMVVRNLSARRGVQVVTNSALVFNNARINANVNVILTGGVFRRESESFVGPLAERAIGEFNARIAFLGTDGFSPERGLTTRFVEGAQVASTMRDRAEETWLVADSTKFGQAGFVSFLPLRGITGIITDSGLPDGALEALQEHTQVCVV</sequence>
<organism evidence="4 5">
    <name type="scientific">Tessaracoccus lubricantis</name>
    <dbReference type="NCBI Taxonomy" id="545543"/>
    <lineage>
        <taxon>Bacteria</taxon>
        <taxon>Bacillati</taxon>
        <taxon>Actinomycetota</taxon>
        <taxon>Actinomycetes</taxon>
        <taxon>Propionibacteriales</taxon>
        <taxon>Propionibacteriaceae</taxon>
        <taxon>Tessaracoccus</taxon>
    </lineage>
</organism>
<dbReference type="Proteomes" id="UP001501521">
    <property type="component" value="Unassembled WGS sequence"/>
</dbReference>
<proteinExistence type="predicted"/>